<keyword evidence="10" id="KW-1185">Reference proteome</keyword>
<comment type="subcellular location">
    <subcellularLocation>
        <location evidence="1">Nucleus</location>
    </subcellularLocation>
</comment>
<feature type="compositionally biased region" description="Polar residues" evidence="7">
    <location>
        <begin position="384"/>
        <end position="402"/>
    </location>
</feature>
<feature type="compositionally biased region" description="Polar residues" evidence="7">
    <location>
        <begin position="364"/>
        <end position="377"/>
    </location>
</feature>
<dbReference type="EMBL" id="FR839630">
    <property type="protein sequence ID" value="SCV12208.1"/>
    <property type="molecule type" value="Genomic_DNA"/>
</dbReference>
<evidence type="ECO:0000256" key="3">
    <source>
        <dbReference type="ARBA" id="ARBA00022771"/>
    </source>
</evidence>
<dbReference type="InterPro" id="IPR000571">
    <property type="entry name" value="Znf_CCCH"/>
</dbReference>
<dbReference type="SMART" id="SM00356">
    <property type="entry name" value="ZnF_C3H1"/>
    <property type="match status" value="1"/>
</dbReference>
<organism evidence="9 10">
    <name type="scientific">Komagataella phaffii (strain ATCC 76273 / CBS 7435 / CECT 11047 / NRRL Y-11430 / Wegner 21-1)</name>
    <name type="common">Yeast</name>
    <name type="synonym">Pichia pastoris</name>
    <dbReference type="NCBI Taxonomy" id="981350"/>
    <lineage>
        <taxon>Eukaryota</taxon>
        <taxon>Fungi</taxon>
        <taxon>Dikarya</taxon>
        <taxon>Ascomycota</taxon>
        <taxon>Saccharomycotina</taxon>
        <taxon>Pichiomycetes</taxon>
        <taxon>Pichiales</taxon>
        <taxon>Pichiaceae</taxon>
        <taxon>Komagataella</taxon>
    </lineage>
</organism>
<evidence type="ECO:0000256" key="2">
    <source>
        <dbReference type="ARBA" id="ARBA00022723"/>
    </source>
</evidence>
<name>A0A1G4KQC1_KOMPC</name>
<accession>A0A1G4KQC1</accession>
<evidence type="ECO:0000256" key="6">
    <source>
        <dbReference type="PROSITE-ProRule" id="PRU00723"/>
    </source>
</evidence>
<dbReference type="Proteomes" id="UP000006853">
    <property type="component" value="Chromosome 3"/>
</dbReference>
<evidence type="ECO:0000313" key="10">
    <source>
        <dbReference type="Proteomes" id="UP000006853"/>
    </source>
</evidence>
<evidence type="ECO:0000259" key="8">
    <source>
        <dbReference type="PROSITE" id="PS50103"/>
    </source>
</evidence>
<feature type="region of interest" description="Disordered" evidence="7">
    <location>
        <begin position="415"/>
        <end position="506"/>
    </location>
</feature>
<dbReference type="PANTHER" id="PTHR46527">
    <property type="entry name" value="NUCLEOPORIN-LIKE PROTEIN 2"/>
    <property type="match status" value="1"/>
</dbReference>
<dbReference type="PANTHER" id="PTHR46527:SF1">
    <property type="entry name" value="NUCLEOPORIN NUP42"/>
    <property type="match status" value="1"/>
</dbReference>
<feature type="compositionally biased region" description="Low complexity" evidence="7">
    <location>
        <begin position="415"/>
        <end position="427"/>
    </location>
</feature>
<feature type="region of interest" description="Disordered" evidence="7">
    <location>
        <begin position="362"/>
        <end position="402"/>
    </location>
</feature>
<dbReference type="InterPro" id="IPR036855">
    <property type="entry name" value="Znf_CCCH_sf"/>
</dbReference>
<feature type="zinc finger region" description="C3H1-type" evidence="6">
    <location>
        <begin position="1"/>
        <end position="27"/>
    </location>
</feature>
<dbReference type="Gene3D" id="4.10.1000.10">
    <property type="entry name" value="Zinc finger, CCCH-type"/>
    <property type="match status" value="1"/>
</dbReference>
<sequence length="539" mass="55459">MVKPPCKFYQQGRCNKGNACNFSHILTNNSSTLNAKVQEIENDLGDTSNFQLTPLCSSLGYGTVSLIPNRDYSFEELRLEFYQQRDINRLDLYQHMLNARKLDMDRCLQTVRSDTQRAARYVLESKENNSLSPIINWEVNLTDGRSTSWGQNQNQHRGGGIFGNFSAATNNNNVAANPFGASAASSSLATKNTGAFGAFGGAANATSSAFGAAARTTNSAFGSTSFDSSNKNAAFGGQSFGKSAFGGTSGGSGAFGAFAKAANPVNPGNSTNTSAFRASATGNPNPSFGSSGFGSSGFGNTQSPAFGSTGFGSSGSPAFGSTGFGSTGSSAFGSTGFGSTGAPAFGSTGFGSPAKSPFAVAAGTTAQPSTSNSQNAFGSKASPFASTTAQPQTESFNSGSPFGSIANKNNAFSSAPAVASSSSPFGSTTDQNPFAQPTNNNNVFGSNPQHSAFANSPAITSSQNQKTAFSAQPQQNSFGGTSSFNGSNTLNLQSPSTNPTGPKHVYTDQETLPAETLRLFKEAFRLGTVPECPPPIELC</sequence>
<dbReference type="AlphaFoldDB" id="A0A1G4KQC1"/>
<feature type="compositionally biased region" description="Low complexity" evidence="7">
    <location>
        <begin position="476"/>
        <end position="492"/>
    </location>
</feature>
<dbReference type="Pfam" id="PF00642">
    <property type="entry name" value="zf-CCCH"/>
    <property type="match status" value="1"/>
</dbReference>
<evidence type="ECO:0000313" key="9">
    <source>
        <dbReference type="EMBL" id="SCV12208.1"/>
    </source>
</evidence>
<reference evidence="9 10" key="2">
    <citation type="journal article" date="2016" name="FEMS Yeast Res.">
        <title>Curation of the genome annotation of Pichia pastoris (Komagataella phaffii) CBS7435 from gene level to protein function.</title>
        <authorList>
            <person name="Valli M."/>
            <person name="Tatto N.E."/>
            <person name="Peymann A."/>
            <person name="Gruber C."/>
            <person name="Landes N."/>
            <person name="Ekker H."/>
            <person name="Thallinger G.G."/>
            <person name="Mattanovich D."/>
            <person name="Gasser B."/>
            <person name="Graf A.B."/>
        </authorList>
    </citation>
    <scope>GENOME REANNOTATION</scope>
    <source>
        <strain evidence="9 10">ATCC 76273 / CBS 7435 / CECT 11047 / NRRL Y-11430 / Wegner 21-1</strain>
    </source>
</reference>
<feature type="region of interest" description="Disordered" evidence="7">
    <location>
        <begin position="270"/>
        <end position="294"/>
    </location>
</feature>
<protein>
    <recommendedName>
        <fullName evidence="8">C3H1-type domain-containing protein</fullName>
    </recommendedName>
</protein>
<feature type="compositionally biased region" description="Polar residues" evidence="7">
    <location>
        <begin position="270"/>
        <end position="286"/>
    </location>
</feature>
<evidence type="ECO:0000256" key="1">
    <source>
        <dbReference type="ARBA" id="ARBA00004123"/>
    </source>
</evidence>
<feature type="domain" description="C3H1-type" evidence="8">
    <location>
        <begin position="1"/>
        <end position="27"/>
    </location>
</feature>
<keyword evidence="4 6" id="KW-0862">Zinc</keyword>
<dbReference type="GO" id="GO:0008270">
    <property type="term" value="F:zinc ion binding"/>
    <property type="evidence" value="ECO:0007669"/>
    <property type="project" value="UniProtKB-KW"/>
</dbReference>
<keyword evidence="2 6" id="KW-0479">Metal-binding</keyword>
<evidence type="ECO:0000256" key="5">
    <source>
        <dbReference type="ARBA" id="ARBA00023242"/>
    </source>
</evidence>
<dbReference type="PROSITE" id="PS50103">
    <property type="entry name" value="ZF_C3H1"/>
    <property type="match status" value="1"/>
</dbReference>
<dbReference type="InterPro" id="IPR051767">
    <property type="entry name" value="Nucleoporin_NUP42"/>
</dbReference>
<keyword evidence="5" id="KW-0539">Nucleus</keyword>
<dbReference type="SUPFAM" id="SSF90229">
    <property type="entry name" value="CCCH zinc finger"/>
    <property type="match status" value="1"/>
</dbReference>
<keyword evidence="3 6" id="KW-0863">Zinc-finger</keyword>
<reference evidence="9 10" key="1">
    <citation type="journal article" date="2011" name="J. Biotechnol.">
        <title>High-quality genome sequence of Pichia pastoris CBS7435.</title>
        <authorList>
            <person name="Kuberl A."/>
            <person name="Schneider J."/>
            <person name="Thallinger G.G."/>
            <person name="Anderl I."/>
            <person name="Wibberg D."/>
            <person name="Hajek T."/>
            <person name="Jaenicke S."/>
            <person name="Brinkrolf K."/>
            <person name="Goesmann A."/>
            <person name="Szczepanowski R."/>
            <person name="Puhler A."/>
            <person name="Schwab H."/>
            <person name="Glieder A."/>
            <person name="Pichler H."/>
        </authorList>
    </citation>
    <scope>NUCLEOTIDE SEQUENCE [LARGE SCALE GENOMIC DNA]</scope>
    <source>
        <strain evidence="10">ATCC 76273 / CBS 7435 / CECT 11047 / NRRL Y-11430 / Wegner 21-1</strain>
    </source>
</reference>
<evidence type="ECO:0000256" key="7">
    <source>
        <dbReference type="SAM" id="MobiDB-lite"/>
    </source>
</evidence>
<evidence type="ECO:0000256" key="4">
    <source>
        <dbReference type="ARBA" id="ARBA00022833"/>
    </source>
</evidence>
<dbReference type="GO" id="GO:0005634">
    <property type="term" value="C:nucleus"/>
    <property type="evidence" value="ECO:0007669"/>
    <property type="project" value="UniProtKB-SubCell"/>
</dbReference>
<feature type="compositionally biased region" description="Polar residues" evidence="7">
    <location>
        <begin position="428"/>
        <end position="475"/>
    </location>
</feature>
<gene>
    <name evidence="9" type="ordered locus">PP7435_Chr3-1864</name>
</gene>
<proteinExistence type="predicted"/>